<protein>
    <submittedName>
        <fullName evidence="2">Uncharacterized protein</fullName>
    </submittedName>
</protein>
<sequence length="391" mass="41924">MESLLANYGSSDEEGSGREGEQKKRNPPPPPSKPLYGSTRPPRPPPPSSPISSSIPPPSRSSSSSSAAANGASSTSLFSSLPRPKASPSSSIFSSLPPPKSTPSASSSSSSSFFSSLSPPEPSGRKVVQFRPSIDVSLLRAVDIDEDDEESKEKRRKRTLDFSSKPLSSIIPAPKNTLCLAPAAVSASLRRSVVETALPLSSNEPPAPEQAMTGAFGDQGSYEGQWVGAQSDYGAEGGDAAASWPSTAGSYGTYGSYGSYEGYESYEYHAGDWRYGSSAVETVGATEVLESARALGKRWRNAIPSEILEVKQEELVKNRPREDQVKLTGIAFGPSYQPVASSGKGKPSKLHRRKHQIGSLYHDMRQKETELAERRSRGFLTKKETQAKYGW</sequence>
<name>A0A7I8LDP0_SPIIN</name>
<gene>
    <name evidence="2" type="ORF">SI8410_13018096</name>
</gene>
<dbReference type="OrthoDB" id="206969at2759"/>
<feature type="compositionally biased region" description="Low complexity" evidence="1">
    <location>
        <begin position="84"/>
        <end position="95"/>
    </location>
</feature>
<dbReference type="PANTHER" id="PTHR13621">
    <property type="entry name" value="PROLINE-RICH PROTEIN PRCC"/>
    <property type="match status" value="1"/>
</dbReference>
<evidence type="ECO:0000313" key="3">
    <source>
        <dbReference type="Proteomes" id="UP000663760"/>
    </source>
</evidence>
<feature type="compositionally biased region" description="Pro residues" evidence="1">
    <location>
        <begin position="41"/>
        <end position="59"/>
    </location>
</feature>
<feature type="compositionally biased region" description="Low complexity" evidence="1">
    <location>
        <begin position="102"/>
        <end position="118"/>
    </location>
</feature>
<dbReference type="GO" id="GO:0005634">
    <property type="term" value="C:nucleus"/>
    <property type="evidence" value="ECO:0007669"/>
    <property type="project" value="TreeGrafter"/>
</dbReference>
<evidence type="ECO:0000313" key="2">
    <source>
        <dbReference type="EMBL" id="CAA7407418.1"/>
    </source>
</evidence>
<reference evidence="2" key="1">
    <citation type="submission" date="2020-02" db="EMBL/GenBank/DDBJ databases">
        <authorList>
            <person name="Scholz U."/>
            <person name="Mascher M."/>
            <person name="Fiebig A."/>
        </authorList>
    </citation>
    <scope>NUCLEOTIDE SEQUENCE</scope>
</reference>
<dbReference type="AlphaFoldDB" id="A0A7I8LDP0"/>
<feature type="region of interest" description="Disordered" evidence="1">
    <location>
        <begin position="1"/>
        <end position="166"/>
    </location>
</feature>
<accession>A0A7I8LDP0</accession>
<organism evidence="2 3">
    <name type="scientific">Spirodela intermedia</name>
    <name type="common">Intermediate duckweed</name>
    <dbReference type="NCBI Taxonomy" id="51605"/>
    <lineage>
        <taxon>Eukaryota</taxon>
        <taxon>Viridiplantae</taxon>
        <taxon>Streptophyta</taxon>
        <taxon>Embryophyta</taxon>
        <taxon>Tracheophyta</taxon>
        <taxon>Spermatophyta</taxon>
        <taxon>Magnoliopsida</taxon>
        <taxon>Liliopsida</taxon>
        <taxon>Araceae</taxon>
        <taxon>Lemnoideae</taxon>
        <taxon>Spirodela</taxon>
    </lineage>
</organism>
<keyword evidence="3" id="KW-1185">Reference proteome</keyword>
<feature type="compositionally biased region" description="Basic and acidic residues" evidence="1">
    <location>
        <begin position="15"/>
        <end position="24"/>
    </location>
</feature>
<dbReference type="Pfam" id="PF10253">
    <property type="entry name" value="PRCC"/>
    <property type="match status" value="1"/>
</dbReference>
<feature type="compositionally biased region" description="Polar residues" evidence="1">
    <location>
        <begin position="67"/>
        <end position="79"/>
    </location>
</feature>
<evidence type="ECO:0000256" key="1">
    <source>
        <dbReference type="SAM" id="MobiDB-lite"/>
    </source>
</evidence>
<dbReference type="PANTHER" id="PTHR13621:SF2">
    <property type="entry name" value="PROLINE-RICH PROTEIN PRCC"/>
    <property type="match status" value="1"/>
</dbReference>
<dbReference type="Proteomes" id="UP000663760">
    <property type="component" value="Chromosome 13"/>
</dbReference>
<dbReference type="InterPro" id="IPR018800">
    <property type="entry name" value="PRCC"/>
</dbReference>
<dbReference type="EMBL" id="LR746276">
    <property type="protein sequence ID" value="CAA7407418.1"/>
    <property type="molecule type" value="Genomic_DNA"/>
</dbReference>
<proteinExistence type="predicted"/>